<sequence>MPSAKLKDPEDLLGATSEGDLREGMMKTWRRVKKLAMARMGMGARIETVEAQRSSRPGPELRLPHHLRHCRSISSRQSHYPTTPRESAALDPRYRGIILEKRLKSYSNHRSSIYSQPAGSGPFHNPTGPSPGSQRSGHVQPPDDSQPNYGQSQTPVPFGGGFVLYPTQGPITPDHQLRLPRSRLPGYIYLAPICLHQAENAYARTLCPAACQHRNPYPFSPPSRNPRFKPATSTQPPPSPSPSDTGQVQDAGSMSHFAALYLELVASPPGPEPEDELCWWLCDSCDMRRLGRGDDEICPKCWTYDWHRDPGQR</sequence>
<evidence type="ECO:0000313" key="2">
    <source>
        <dbReference type="EMBL" id="KAK1750923.1"/>
    </source>
</evidence>
<feature type="compositionally biased region" description="Polar residues" evidence="1">
    <location>
        <begin position="130"/>
        <end position="155"/>
    </location>
</feature>
<feature type="region of interest" description="Disordered" evidence="1">
    <location>
        <begin position="111"/>
        <end position="169"/>
    </location>
</feature>
<feature type="compositionally biased region" description="Polar residues" evidence="1">
    <location>
        <begin position="72"/>
        <end position="85"/>
    </location>
</feature>
<accession>A0AAJ0B3C0</accession>
<organism evidence="2 3">
    <name type="scientific">Echria macrotheca</name>
    <dbReference type="NCBI Taxonomy" id="438768"/>
    <lineage>
        <taxon>Eukaryota</taxon>
        <taxon>Fungi</taxon>
        <taxon>Dikarya</taxon>
        <taxon>Ascomycota</taxon>
        <taxon>Pezizomycotina</taxon>
        <taxon>Sordariomycetes</taxon>
        <taxon>Sordariomycetidae</taxon>
        <taxon>Sordariales</taxon>
        <taxon>Schizotheciaceae</taxon>
        <taxon>Echria</taxon>
    </lineage>
</organism>
<feature type="region of interest" description="Disordered" evidence="1">
    <location>
        <begin position="218"/>
        <end position="250"/>
    </location>
</feature>
<dbReference type="Proteomes" id="UP001239445">
    <property type="component" value="Unassembled WGS sequence"/>
</dbReference>
<evidence type="ECO:0000313" key="3">
    <source>
        <dbReference type="Proteomes" id="UP001239445"/>
    </source>
</evidence>
<dbReference type="EMBL" id="MU839844">
    <property type="protein sequence ID" value="KAK1750923.1"/>
    <property type="molecule type" value="Genomic_DNA"/>
</dbReference>
<reference evidence="2" key="1">
    <citation type="submission" date="2023-06" db="EMBL/GenBank/DDBJ databases">
        <title>Genome-scale phylogeny and comparative genomics of the fungal order Sordariales.</title>
        <authorList>
            <consortium name="Lawrence Berkeley National Laboratory"/>
            <person name="Hensen N."/>
            <person name="Bonometti L."/>
            <person name="Westerberg I."/>
            <person name="Brannstrom I.O."/>
            <person name="Guillou S."/>
            <person name="Cros-Aarteil S."/>
            <person name="Calhoun S."/>
            <person name="Haridas S."/>
            <person name="Kuo A."/>
            <person name="Mondo S."/>
            <person name="Pangilinan J."/>
            <person name="Riley R."/>
            <person name="Labutti K."/>
            <person name="Andreopoulos B."/>
            <person name="Lipzen A."/>
            <person name="Chen C."/>
            <person name="Yanf M."/>
            <person name="Daum C."/>
            <person name="Ng V."/>
            <person name="Clum A."/>
            <person name="Steindorff A."/>
            <person name="Ohm R."/>
            <person name="Martin F."/>
            <person name="Silar P."/>
            <person name="Natvig D."/>
            <person name="Lalanne C."/>
            <person name="Gautier V."/>
            <person name="Ament-Velasquez S.L."/>
            <person name="Kruys A."/>
            <person name="Hutchinson M.I."/>
            <person name="Powell A.J."/>
            <person name="Barry K."/>
            <person name="Miller A.N."/>
            <person name="Grigoriev I.V."/>
            <person name="Debuchy R."/>
            <person name="Gladieux P."/>
            <person name="Thoren M.H."/>
            <person name="Johannesson H."/>
        </authorList>
    </citation>
    <scope>NUCLEOTIDE SEQUENCE</scope>
    <source>
        <strain evidence="2">PSN4</strain>
    </source>
</reference>
<comment type="caution">
    <text evidence="2">The sequence shown here is derived from an EMBL/GenBank/DDBJ whole genome shotgun (WGS) entry which is preliminary data.</text>
</comment>
<evidence type="ECO:0000256" key="1">
    <source>
        <dbReference type="SAM" id="MobiDB-lite"/>
    </source>
</evidence>
<gene>
    <name evidence="2" type="ORF">QBC47DRAFT_406620</name>
</gene>
<dbReference type="AlphaFoldDB" id="A0AAJ0B3C0"/>
<protein>
    <submittedName>
        <fullName evidence="2">Uncharacterized protein</fullName>
    </submittedName>
</protein>
<feature type="region of interest" description="Disordered" evidence="1">
    <location>
        <begin position="72"/>
        <end position="93"/>
    </location>
</feature>
<proteinExistence type="predicted"/>
<name>A0AAJ0B3C0_9PEZI</name>
<keyword evidence="3" id="KW-1185">Reference proteome</keyword>